<dbReference type="EMBL" id="MAYT01000023">
    <property type="protein sequence ID" value="OCA87108.1"/>
    <property type="molecule type" value="Genomic_DNA"/>
</dbReference>
<keyword evidence="4" id="KW-1185">Reference proteome</keyword>
<dbReference type="SUPFAM" id="SSF53850">
    <property type="entry name" value="Periplasmic binding protein-like II"/>
    <property type="match status" value="1"/>
</dbReference>
<dbReference type="Gene3D" id="3.40.190.10">
    <property type="entry name" value="Periplasmic binding protein-like II"/>
    <property type="match status" value="2"/>
</dbReference>
<evidence type="ECO:0000259" key="2">
    <source>
        <dbReference type="Pfam" id="PF09084"/>
    </source>
</evidence>
<dbReference type="InterPro" id="IPR027939">
    <property type="entry name" value="NMT1/THI5"/>
</dbReference>
<comment type="caution">
    <text evidence="3">The sequence shown here is derived from an EMBL/GenBank/DDBJ whole genome shotgun (WGS) entry which is preliminary data.</text>
</comment>
<evidence type="ECO:0000313" key="4">
    <source>
        <dbReference type="Proteomes" id="UP000092578"/>
    </source>
</evidence>
<dbReference type="PROSITE" id="PS51257">
    <property type="entry name" value="PROKAR_LIPOPROTEIN"/>
    <property type="match status" value="1"/>
</dbReference>
<gene>
    <name evidence="3" type="ORF">A8F95_07490</name>
</gene>
<name>A0A1B9ATU4_9BACI</name>
<dbReference type="Pfam" id="PF09084">
    <property type="entry name" value="NMT1"/>
    <property type="match status" value="1"/>
</dbReference>
<proteinExistence type="predicted"/>
<dbReference type="PANTHER" id="PTHR31528">
    <property type="entry name" value="4-AMINO-5-HYDROXYMETHYL-2-METHYLPYRIMIDINE PHOSPHATE SYNTHASE THI11-RELATED"/>
    <property type="match status" value="1"/>
</dbReference>
<keyword evidence="1" id="KW-0732">Signal</keyword>
<protein>
    <submittedName>
        <fullName evidence="3">ABC transporter substrate-binding protein</fullName>
    </submittedName>
</protein>
<sequence length="335" mass="37390">MKKWLFLLLALLLAGCNTNSASEKAQTAEGKEKKKEKVTIMLDWYPNAVHSFLYVAEEKGYFDAEGIDVDIQFPANPTDPIQLAAAGKVTLGISYQPDVIMARTDQGVKVKSVGAIVRSPLNRVMFLKDSPIQRPKDLEGKTVGFTGIPLNEAIIETMVAKDKGNPKKVNMIDVGFELNSAVVTKKADAVVGAYINHEVPLLKHEGHETRNFDPTKYGVPNFYELVAVTSDETWEKQQDTIKAFWRAAEKGFDFTEQHPDEALSILLSKQDEANFPLIEEVEKQSLDILLPKMKSEKGFGSQTKESWIETAEWMKASGLIKKEPKLEEVFVNIAD</sequence>
<dbReference type="PANTHER" id="PTHR31528:SF3">
    <property type="entry name" value="THIAMINE BIOSYNTHESIS PROTEIN HI_0357-RELATED"/>
    <property type="match status" value="1"/>
</dbReference>
<accession>A0A1B9ATU4</accession>
<evidence type="ECO:0000256" key="1">
    <source>
        <dbReference type="SAM" id="SignalP"/>
    </source>
</evidence>
<dbReference type="RefSeq" id="WP_065410559.1">
    <property type="nucleotide sequence ID" value="NZ_MAYT01000023.1"/>
</dbReference>
<reference evidence="4" key="1">
    <citation type="submission" date="2016-05" db="EMBL/GenBank/DDBJ databases">
        <authorList>
            <person name="Liu B."/>
            <person name="Wang J."/>
            <person name="Zhu Y."/>
            <person name="Liu G."/>
            <person name="Chen Q."/>
            <person name="Chen Z."/>
            <person name="Lan J."/>
            <person name="Che J."/>
            <person name="Ge C."/>
            <person name="Shi H."/>
            <person name="Pan Z."/>
            <person name="Liu X."/>
        </authorList>
    </citation>
    <scope>NUCLEOTIDE SEQUENCE [LARGE SCALE GENOMIC DNA]</scope>
    <source>
        <strain evidence="4">FJAT-27215</strain>
    </source>
</reference>
<dbReference type="AlphaFoldDB" id="A0A1B9ATU4"/>
<feature type="domain" description="SsuA/THI5-like" evidence="2">
    <location>
        <begin position="47"/>
        <end position="262"/>
    </location>
</feature>
<evidence type="ECO:0000313" key="3">
    <source>
        <dbReference type="EMBL" id="OCA87108.1"/>
    </source>
</evidence>
<feature type="chain" id="PRO_5039375260" evidence="1">
    <location>
        <begin position="22"/>
        <end position="335"/>
    </location>
</feature>
<feature type="signal peptide" evidence="1">
    <location>
        <begin position="1"/>
        <end position="21"/>
    </location>
</feature>
<organism evidence="3 4">
    <name type="scientific">Pseudobacillus wudalianchiensis</name>
    <dbReference type="NCBI Taxonomy" id="1743143"/>
    <lineage>
        <taxon>Bacteria</taxon>
        <taxon>Bacillati</taxon>
        <taxon>Bacillota</taxon>
        <taxon>Bacilli</taxon>
        <taxon>Bacillales</taxon>
        <taxon>Bacillaceae</taxon>
        <taxon>Pseudobacillus</taxon>
    </lineage>
</organism>
<dbReference type="GO" id="GO:0009228">
    <property type="term" value="P:thiamine biosynthetic process"/>
    <property type="evidence" value="ECO:0007669"/>
    <property type="project" value="InterPro"/>
</dbReference>
<dbReference type="Proteomes" id="UP000092578">
    <property type="component" value="Unassembled WGS sequence"/>
</dbReference>
<dbReference type="InterPro" id="IPR015168">
    <property type="entry name" value="SsuA/THI5"/>
</dbReference>